<evidence type="ECO:0000256" key="1">
    <source>
        <dbReference type="SAM" id="Phobius"/>
    </source>
</evidence>
<reference evidence="3" key="1">
    <citation type="journal article" date="2016" name="Genome Announc.">
        <title>Complete genome sequence of Alkaliphilus metalliredigens strain QYMF, an alkaliphilic and metal-reducing bacterium isolated from borax-contaminated leachate ponds.</title>
        <authorList>
            <person name="Hwang C."/>
            <person name="Copeland A."/>
            <person name="Lucas S."/>
            <person name="Lapidus A."/>
            <person name="Barry K."/>
            <person name="Detter J.C."/>
            <person name="Glavina Del Rio T."/>
            <person name="Hammon N."/>
            <person name="Israni S."/>
            <person name="Dalin E."/>
            <person name="Tice H."/>
            <person name="Pitluck S."/>
            <person name="Chertkov O."/>
            <person name="Brettin T."/>
            <person name="Bruce D."/>
            <person name="Han C."/>
            <person name="Schmutz J."/>
            <person name="Larimer F."/>
            <person name="Land M.L."/>
            <person name="Hauser L."/>
            <person name="Kyrpides N."/>
            <person name="Mikhailova N."/>
            <person name="Ye Q."/>
            <person name="Zhou J."/>
            <person name="Richardson P."/>
            <person name="Fields M.W."/>
        </authorList>
    </citation>
    <scope>NUCLEOTIDE SEQUENCE [LARGE SCALE GENOMIC DNA]</scope>
    <source>
        <strain evidence="3">QYMF</strain>
    </source>
</reference>
<dbReference type="KEGG" id="amt:Amet_3204"/>
<sequence length="74" mass="8423">MNIILVLLITVILSIDFARLKKNKSEVLSLYIAVVAMILLVAAVDKYDFFETSPLEIGIRKLLPVTNWLETKFN</sequence>
<keyword evidence="1" id="KW-0812">Transmembrane</keyword>
<dbReference type="AlphaFoldDB" id="A6TT24"/>
<dbReference type="HOGENOM" id="CLU_2679525_0_0_9"/>
<evidence type="ECO:0000313" key="2">
    <source>
        <dbReference type="EMBL" id="ABR49342.1"/>
    </source>
</evidence>
<accession>A6TT24</accession>
<keyword evidence="3" id="KW-1185">Reference proteome</keyword>
<organism evidence="2 3">
    <name type="scientific">Alkaliphilus metalliredigens (strain QYMF)</name>
    <dbReference type="NCBI Taxonomy" id="293826"/>
    <lineage>
        <taxon>Bacteria</taxon>
        <taxon>Bacillati</taxon>
        <taxon>Bacillota</taxon>
        <taxon>Clostridia</taxon>
        <taxon>Peptostreptococcales</taxon>
        <taxon>Natronincolaceae</taxon>
        <taxon>Alkaliphilus</taxon>
    </lineage>
</organism>
<gene>
    <name evidence="2" type="ordered locus">Amet_3204</name>
</gene>
<feature type="transmembrane region" description="Helical" evidence="1">
    <location>
        <begin position="28"/>
        <end position="44"/>
    </location>
</feature>
<dbReference type="OrthoDB" id="1957885at2"/>
<dbReference type="EMBL" id="CP000724">
    <property type="protein sequence ID" value="ABR49342.1"/>
    <property type="molecule type" value="Genomic_DNA"/>
</dbReference>
<dbReference type="Proteomes" id="UP000001572">
    <property type="component" value="Chromosome"/>
</dbReference>
<name>A6TT24_ALKMQ</name>
<dbReference type="STRING" id="293826.Amet_3204"/>
<dbReference type="RefSeq" id="WP_012064307.1">
    <property type="nucleotide sequence ID" value="NC_009633.1"/>
</dbReference>
<keyword evidence="1" id="KW-0472">Membrane</keyword>
<protein>
    <submittedName>
        <fullName evidence="2">Uncharacterized protein</fullName>
    </submittedName>
</protein>
<keyword evidence="1" id="KW-1133">Transmembrane helix</keyword>
<evidence type="ECO:0000313" key="3">
    <source>
        <dbReference type="Proteomes" id="UP000001572"/>
    </source>
</evidence>
<proteinExistence type="predicted"/>